<proteinExistence type="inferred from homology"/>
<dbReference type="PROSITE" id="PS51858">
    <property type="entry name" value="PPPDE"/>
    <property type="match status" value="1"/>
</dbReference>
<keyword evidence="3" id="KW-0378">Hydrolase</keyword>
<gene>
    <name evidence="6" type="ORF">PGLA2088_LOCUS33364</name>
</gene>
<accession>A0A813KIF9</accession>
<name>A0A813KIF9_POLGL</name>
<dbReference type="InterPro" id="IPR008580">
    <property type="entry name" value="PPPDE_dom"/>
</dbReference>
<dbReference type="GO" id="GO:0006508">
    <property type="term" value="P:proteolysis"/>
    <property type="evidence" value="ECO:0007669"/>
    <property type="project" value="UniProtKB-KW"/>
</dbReference>
<dbReference type="Proteomes" id="UP000626109">
    <property type="component" value="Unassembled WGS sequence"/>
</dbReference>
<organism evidence="6 7">
    <name type="scientific">Polarella glacialis</name>
    <name type="common">Dinoflagellate</name>
    <dbReference type="NCBI Taxonomy" id="89957"/>
    <lineage>
        <taxon>Eukaryota</taxon>
        <taxon>Sar</taxon>
        <taxon>Alveolata</taxon>
        <taxon>Dinophyceae</taxon>
        <taxon>Suessiales</taxon>
        <taxon>Suessiaceae</taxon>
        <taxon>Polarella</taxon>
    </lineage>
</organism>
<evidence type="ECO:0000256" key="3">
    <source>
        <dbReference type="ARBA" id="ARBA00022801"/>
    </source>
</evidence>
<evidence type="ECO:0000259" key="5">
    <source>
        <dbReference type="PROSITE" id="PS51858"/>
    </source>
</evidence>
<evidence type="ECO:0000256" key="1">
    <source>
        <dbReference type="ARBA" id="ARBA00008140"/>
    </source>
</evidence>
<comment type="similarity">
    <text evidence="1">Belongs to the DeSI family.</text>
</comment>
<dbReference type="GO" id="GO:0016579">
    <property type="term" value="P:protein deubiquitination"/>
    <property type="evidence" value="ECO:0007669"/>
    <property type="project" value="TreeGrafter"/>
</dbReference>
<evidence type="ECO:0000256" key="2">
    <source>
        <dbReference type="ARBA" id="ARBA00022670"/>
    </source>
</evidence>
<feature type="non-terminal residue" evidence="6">
    <location>
        <position position="190"/>
    </location>
</feature>
<dbReference type="Gene3D" id="3.90.1720.30">
    <property type="entry name" value="PPPDE domains"/>
    <property type="match status" value="1"/>
</dbReference>
<evidence type="ECO:0000256" key="4">
    <source>
        <dbReference type="SAM" id="MobiDB-lite"/>
    </source>
</evidence>
<reference evidence="6" key="1">
    <citation type="submission" date="2021-02" db="EMBL/GenBank/DDBJ databases">
        <authorList>
            <person name="Dougan E. K."/>
            <person name="Rhodes N."/>
            <person name="Thang M."/>
            <person name="Chan C."/>
        </authorList>
    </citation>
    <scope>NUCLEOTIDE SEQUENCE</scope>
</reference>
<feature type="region of interest" description="Disordered" evidence="4">
    <location>
        <begin position="1"/>
        <end position="28"/>
    </location>
</feature>
<dbReference type="EMBL" id="CAJNNW010030859">
    <property type="protein sequence ID" value="CAE8704782.1"/>
    <property type="molecule type" value="Genomic_DNA"/>
</dbReference>
<protein>
    <recommendedName>
        <fullName evidence="5">PPPDE domain-containing protein</fullName>
    </recommendedName>
</protein>
<dbReference type="Pfam" id="PF05903">
    <property type="entry name" value="Peptidase_C97"/>
    <property type="match status" value="1"/>
</dbReference>
<dbReference type="PANTHER" id="PTHR12378">
    <property type="entry name" value="DESUMOYLATING ISOPEPTIDASE"/>
    <property type="match status" value="1"/>
</dbReference>
<dbReference type="AlphaFoldDB" id="A0A813KIF9"/>
<dbReference type="GO" id="GO:0101005">
    <property type="term" value="F:deubiquitinase activity"/>
    <property type="evidence" value="ECO:0007669"/>
    <property type="project" value="TreeGrafter"/>
</dbReference>
<evidence type="ECO:0000313" key="7">
    <source>
        <dbReference type="Proteomes" id="UP000626109"/>
    </source>
</evidence>
<evidence type="ECO:0000313" key="6">
    <source>
        <dbReference type="EMBL" id="CAE8704782.1"/>
    </source>
</evidence>
<dbReference type="PANTHER" id="PTHR12378:SF9">
    <property type="entry name" value="OS06G0107000 PROTEIN"/>
    <property type="match status" value="1"/>
</dbReference>
<dbReference type="InterPro" id="IPR042266">
    <property type="entry name" value="PPPDE_sf"/>
</dbReference>
<keyword evidence="2" id="KW-0645">Protease</keyword>
<sequence>MGAEESKPQPQWRAVGPGRPSRFDPQRALGGSGQVTIHVYDLDASAELSVLNGVLRTFGTGIFHCGIEVYNKEWSFRGSHRDGTGVFSCTPRRCAGLRPRESVPLGMTSFASDEVSRIIRRLEEHWPCQGYNMLRCNCGHFCDEFARCLGVSPVPEWAKNLAGTGASLMQIGGVASSVVSGIASMLAGSD</sequence>
<feature type="domain" description="PPPDE" evidence="5">
    <location>
        <begin position="33"/>
        <end position="187"/>
    </location>
</feature>
<dbReference type="SMART" id="SM01179">
    <property type="entry name" value="DUF862"/>
    <property type="match status" value="1"/>
</dbReference>
<comment type="caution">
    <text evidence="6">The sequence shown here is derived from an EMBL/GenBank/DDBJ whole genome shotgun (WGS) entry which is preliminary data.</text>
</comment>